<proteinExistence type="predicted"/>
<sequence length="106" mass="12142">MRRDIVVNQQFTSKVKSIGINSHGAILSSANEPKKLPNKKLVSTKSHTQVNREKSKNKDTYEDYSDSNNSHITYGLPNYFVKKNRLSVDNDMVESNNNEFDYISDD</sequence>
<evidence type="ECO:0000313" key="2">
    <source>
        <dbReference type="EMBL" id="ADO18904.1"/>
    </source>
</evidence>
<reference evidence="2 5" key="1">
    <citation type="journal article" date="2011" name="Virol. J.">
        <title>Breaking the 1000-gene barrier for Mimivirus using ultra-deep genome and transcriptome sequencing.</title>
        <authorList>
            <person name="Legendre M."/>
            <person name="Santini S."/>
            <person name="Rico A."/>
            <person name="Abergel C."/>
            <person name="Claverie J.M."/>
        </authorList>
    </citation>
    <scope>NUCLEOTIDE SEQUENCE [LARGE SCALE GENOMIC DNA]</scope>
</reference>
<name>A0A0G2Y1S5_MIMIV</name>
<dbReference type="EMBL" id="HQ336222">
    <property type="protein sequence ID" value="ADO18904.1"/>
    <property type="molecule type" value="Genomic_DNA"/>
</dbReference>
<keyword evidence="5" id="KW-1185">Reference proteome</keyword>
<dbReference type="GeneID" id="9925521"/>
<evidence type="ECO:0000313" key="4">
    <source>
        <dbReference type="EMBL" id="AKI81533.1"/>
    </source>
</evidence>
<accession>A0A0G2Y1S5</accession>
<organism evidence="2 5">
    <name type="scientific">Acanthamoeba polyphaga mimivirus</name>
    <name type="common">APMV</name>
    <dbReference type="NCBI Taxonomy" id="212035"/>
    <lineage>
        <taxon>Viruses</taxon>
        <taxon>Varidnaviria</taxon>
        <taxon>Bamfordvirae</taxon>
        <taxon>Nucleocytoviricota</taxon>
        <taxon>Megaviricetes</taxon>
        <taxon>Imitervirales</taxon>
        <taxon>Mimiviridae</taxon>
        <taxon>Megamimivirinae</taxon>
        <taxon>Mimivirus</taxon>
        <taxon>Mimivirus bradfordmassiliense</taxon>
    </lineage>
</organism>
<dbReference type="Proteomes" id="UP000274448">
    <property type="component" value="Segment"/>
</dbReference>
<evidence type="ECO:0000256" key="1">
    <source>
        <dbReference type="SAM" id="MobiDB-lite"/>
    </source>
</evidence>
<feature type="compositionally biased region" description="Basic and acidic residues" evidence="1">
    <location>
        <begin position="50"/>
        <end position="61"/>
    </location>
</feature>
<evidence type="ECO:0000313" key="7">
    <source>
        <dbReference type="Proteomes" id="UP000274448"/>
    </source>
</evidence>
<gene>
    <name evidence="2" type="primary">R860</name>
</gene>
<evidence type="ECO:0000313" key="5">
    <source>
        <dbReference type="Proteomes" id="UP000201519"/>
    </source>
</evidence>
<dbReference type="RefSeq" id="YP_003987391.1">
    <property type="nucleotide sequence ID" value="NC_014649.1"/>
</dbReference>
<dbReference type="Proteomes" id="UP000201519">
    <property type="component" value="Segment"/>
</dbReference>
<reference evidence="6 7" key="2">
    <citation type="submission" date="2014-10" db="EMBL/GenBank/DDBJ databases">
        <title>Pan-genome analysis of Brazilian lineage A amoebal mimiviruses.</title>
        <authorList>
            <person name="Assis F.L."/>
            <person name="Abrahao J.S."/>
            <person name="Kroon E.G."/>
            <person name="Dornas F.P."/>
            <person name="Andrade K.R."/>
            <person name="Borato P.V.M."/>
            <person name="Pilotto M.R."/>
            <person name="Benamar S."/>
            <person name="LaScola B."/>
            <person name="Colson P."/>
        </authorList>
    </citation>
    <scope>NUCLEOTIDE SEQUENCE [LARGE SCALE GENOMIC DNA]</scope>
    <source>
        <strain evidence="4 7">Amazonia</strain>
        <strain evidence="3 6">Oyster</strain>
    </source>
</reference>
<evidence type="ECO:0000313" key="3">
    <source>
        <dbReference type="EMBL" id="AKI79645.1"/>
    </source>
</evidence>
<evidence type="ECO:0000313" key="6">
    <source>
        <dbReference type="Proteomes" id="UP000241474"/>
    </source>
</evidence>
<dbReference type="KEGG" id="vg:9925521"/>
<organismHost>
    <name type="scientific">Acanthamoeba polyphaga</name>
    <name type="common">Amoeba</name>
    <dbReference type="NCBI Taxonomy" id="5757"/>
</organismHost>
<dbReference type="EMBL" id="KM982401">
    <property type="protein sequence ID" value="AKI79645.1"/>
    <property type="molecule type" value="Genomic_DNA"/>
</dbReference>
<feature type="region of interest" description="Disordered" evidence="1">
    <location>
        <begin position="28"/>
        <end position="68"/>
    </location>
</feature>
<dbReference type="EMBL" id="KM982403">
    <property type="protein sequence ID" value="AKI81533.1"/>
    <property type="molecule type" value="Genomic_DNA"/>
</dbReference>
<dbReference type="Proteomes" id="UP000241474">
    <property type="component" value="Segment"/>
</dbReference>
<protein>
    <submittedName>
        <fullName evidence="2">Uncharacterized protein</fullName>
    </submittedName>
</protein>
<accession>E3VYA2</accession>